<gene>
    <name evidence="2" type="ordered locus">FraEuI1c_4813</name>
</gene>
<dbReference type="STRING" id="298654.FraEuI1c_4813"/>
<dbReference type="GO" id="GO:0000287">
    <property type="term" value="F:magnesium ion binding"/>
    <property type="evidence" value="ECO:0007669"/>
    <property type="project" value="UniProtKB-ARBA"/>
</dbReference>
<dbReference type="EMBL" id="CP002299">
    <property type="protein sequence ID" value="ADP82803.1"/>
    <property type="molecule type" value="Genomic_DNA"/>
</dbReference>
<evidence type="ECO:0000313" key="2">
    <source>
        <dbReference type="EMBL" id="ADP82803.1"/>
    </source>
</evidence>
<organism evidence="2 3">
    <name type="scientific">Pseudofrankia inefficax (strain DSM 45817 / CECT 9037 / DDB 130130 / EuI1c)</name>
    <name type="common">Frankia inefficax</name>
    <dbReference type="NCBI Taxonomy" id="298654"/>
    <lineage>
        <taxon>Bacteria</taxon>
        <taxon>Bacillati</taxon>
        <taxon>Actinomycetota</taxon>
        <taxon>Actinomycetes</taxon>
        <taxon>Frankiales</taxon>
        <taxon>Frankiaceae</taxon>
        <taxon>Pseudofrankia</taxon>
    </lineage>
</organism>
<dbReference type="InParanoid" id="E3J0N4"/>
<dbReference type="InterPro" id="IPR009014">
    <property type="entry name" value="Transketo_C/PFOR_II"/>
</dbReference>
<dbReference type="OrthoDB" id="9759664at2"/>
<accession>E3J0N4</accession>
<feature type="region of interest" description="Disordered" evidence="1">
    <location>
        <begin position="1"/>
        <end position="106"/>
    </location>
</feature>
<feature type="compositionally biased region" description="Basic and acidic residues" evidence="1">
    <location>
        <begin position="8"/>
        <end position="18"/>
    </location>
</feature>
<dbReference type="SUPFAM" id="SSF52518">
    <property type="entry name" value="Thiamin diphosphate-binding fold (THDP-binding)"/>
    <property type="match status" value="1"/>
</dbReference>
<evidence type="ECO:0000256" key="1">
    <source>
        <dbReference type="SAM" id="MobiDB-lite"/>
    </source>
</evidence>
<dbReference type="AlphaFoldDB" id="E3J0N4"/>
<dbReference type="HOGENOM" id="CLU_290484_0_0_11"/>
<dbReference type="PANTHER" id="PTHR43825">
    <property type="entry name" value="PYRUVATE DEHYDROGENASE E1 COMPONENT"/>
    <property type="match status" value="1"/>
</dbReference>
<dbReference type="Gene3D" id="3.40.50.920">
    <property type="match status" value="1"/>
</dbReference>
<reference evidence="2 3" key="1">
    <citation type="submission" date="2010-10" db="EMBL/GenBank/DDBJ databases">
        <title>Complete sequence of Frankia sp. EuI1c.</title>
        <authorList>
            <consortium name="US DOE Joint Genome Institute"/>
            <person name="Lucas S."/>
            <person name="Copeland A."/>
            <person name="Lapidus A."/>
            <person name="Cheng J.-F."/>
            <person name="Bruce D."/>
            <person name="Goodwin L."/>
            <person name="Pitluck S."/>
            <person name="Chertkov O."/>
            <person name="Detter J.C."/>
            <person name="Han C."/>
            <person name="Tapia R."/>
            <person name="Land M."/>
            <person name="Hauser L."/>
            <person name="Jeffries C."/>
            <person name="Kyrpides N."/>
            <person name="Ivanova N."/>
            <person name="Mikhailova N."/>
            <person name="Beauchemin N."/>
            <person name="Sen A."/>
            <person name="Sur S.A."/>
            <person name="Gtari M."/>
            <person name="Wall L."/>
            <person name="Tisa L."/>
            <person name="Woyke T."/>
        </authorList>
    </citation>
    <scope>NUCLEOTIDE SEQUENCE [LARGE SCALE GENOMIC DNA]</scope>
    <source>
        <strain evidence="3">DSM 45817 / CECT 9037 / EuI1c</strain>
    </source>
</reference>
<dbReference type="eggNOG" id="COG2609">
    <property type="taxonomic scope" value="Bacteria"/>
</dbReference>
<feature type="compositionally biased region" description="Pro residues" evidence="1">
    <location>
        <begin position="91"/>
        <end position="106"/>
    </location>
</feature>
<keyword evidence="3" id="KW-1185">Reference proteome</keyword>
<feature type="compositionally biased region" description="Pro residues" evidence="1">
    <location>
        <begin position="72"/>
        <end position="82"/>
    </location>
</feature>
<dbReference type="SUPFAM" id="SSF52922">
    <property type="entry name" value="TK C-terminal domain-like"/>
    <property type="match status" value="1"/>
</dbReference>
<dbReference type="PANTHER" id="PTHR43825:SF4">
    <property type="entry name" value="PYRUVATE DEHYDROGENASE E1 COMPONENT"/>
    <property type="match status" value="1"/>
</dbReference>
<dbReference type="InterPro" id="IPR051157">
    <property type="entry name" value="PDH/Transketolase"/>
</dbReference>
<dbReference type="Gene3D" id="3.40.50.970">
    <property type="match status" value="2"/>
</dbReference>
<protein>
    <submittedName>
        <fullName evidence="2">Uncharacterized protein</fullName>
    </submittedName>
</protein>
<feature type="region of interest" description="Disordered" evidence="1">
    <location>
        <begin position="208"/>
        <end position="231"/>
    </location>
</feature>
<name>E3J0N4_PSEI1</name>
<evidence type="ECO:0000313" key="3">
    <source>
        <dbReference type="Proteomes" id="UP000002484"/>
    </source>
</evidence>
<dbReference type="RefSeq" id="WP_013425921.1">
    <property type="nucleotide sequence ID" value="NC_014666.1"/>
</dbReference>
<feature type="compositionally biased region" description="Low complexity" evidence="1">
    <location>
        <begin position="33"/>
        <end position="47"/>
    </location>
</feature>
<dbReference type="Proteomes" id="UP000002484">
    <property type="component" value="Chromosome"/>
</dbReference>
<dbReference type="KEGG" id="fri:FraEuI1c_4813"/>
<proteinExistence type="predicted"/>
<sequence>MVFRPGIRHVEYRPREWSFEPPGRAGQPVDETAAAGPGDDVAAGDGRAAPRRPPPRPAEVTDEAADGWPVEPARPPGHPAPWPGQVEPGTGPAPQPPPAPPEPAPAPAVVVPGAIVPGPPGGILDLGALAEVEDRLRRLATAGVDAAALAGDLGRGSADRRHALTTAGSSVAAVLWFDSLRAADRVSVTPHAAPLLAAVHDVLEASRPAEPGTADDGDGVRTGGGPVARLPVPAGRSARALRATGAGTAGPSGTVWGALARRFAGARFDHAQDGRIVCVLEYPELRDAAVWEAVTDERTPYLGELFWVVLVSGAAVGAEAAGAERSGLGGPAGPDRAARMFEAAGWQVLTLRHGRRLAALFGRPGGQALRGRLSRMGQEEYHELLTTHGQALRRRLAGPGTAGVGIAGLVDTLTDDEIHAALRDLGGHDLALLIDAFDEVVDDRPTALFAHVHDQATRDPAAHEVRQGPAPAVGITSIRPMGQGTAGGGPVVTPVAGGSALQPLAGGRPGQGGRGARLAAHVASYLDRAARAAPLPPPVPTDLAAGGDGRGLASTQSAFGDLLRGLAGAAPEAVDAIVTVSTRDADGIVAGWLEPGADAGAALASPAGRRHVAGALAPGAFAGVLGNLGVAWNRQGLPLLPIGVTDELAAGRVVPAWAAGCATDARSVLAVTDTGRYAMTGGGAGQRLTGPAVPAVTGGAGVPGVTRYEPAFAQDLAWCLLAALGKLGRADGSSSLLRLSARPVDQRAAAVPAAGPRRDDRRADVLAGGYRLRSGGPAPLLTLVGMGAVLPEVLAAADELADRLGGGIGVAVVTSADLLFDALRAGDERSHDDGPGTGAADRSQVLARLLPAGLRSPLVTVVDGDARQLGFLAGLHGDRLAAVGSGPPGEGSGADGSGAGVPVGTDTIVAAALRLLGGDADAPTGLDQTDR</sequence>
<dbReference type="InterPro" id="IPR029061">
    <property type="entry name" value="THDP-binding"/>
</dbReference>